<organism evidence="4 5">
    <name type="scientific">Arsenicicoccus piscis</name>
    <dbReference type="NCBI Taxonomy" id="673954"/>
    <lineage>
        <taxon>Bacteria</taxon>
        <taxon>Bacillati</taxon>
        <taxon>Actinomycetota</taxon>
        <taxon>Actinomycetes</taxon>
        <taxon>Micrococcales</taxon>
        <taxon>Intrasporangiaceae</taxon>
        <taxon>Arsenicicoccus</taxon>
    </lineage>
</organism>
<evidence type="ECO:0000313" key="5">
    <source>
        <dbReference type="Proteomes" id="UP001157109"/>
    </source>
</evidence>
<evidence type="ECO:0000313" key="4">
    <source>
        <dbReference type="EMBL" id="GMA20204.1"/>
    </source>
</evidence>
<dbReference type="Pfam" id="PF01408">
    <property type="entry name" value="GFO_IDH_MocA"/>
    <property type="match status" value="1"/>
</dbReference>
<comment type="similarity">
    <text evidence="1">Belongs to the Gfo/Idh/MocA family.</text>
</comment>
<dbReference type="Proteomes" id="UP001157109">
    <property type="component" value="Unassembled WGS sequence"/>
</dbReference>
<feature type="domain" description="Gfo/Idh/MocA-like oxidoreductase N-terminal" evidence="3">
    <location>
        <begin position="12"/>
        <end position="129"/>
    </location>
</feature>
<dbReference type="InterPro" id="IPR000683">
    <property type="entry name" value="Gfo/Idh/MocA-like_OxRdtase_N"/>
</dbReference>
<reference evidence="5" key="1">
    <citation type="journal article" date="2019" name="Int. J. Syst. Evol. Microbiol.">
        <title>The Global Catalogue of Microorganisms (GCM) 10K type strain sequencing project: providing services to taxonomists for standard genome sequencing and annotation.</title>
        <authorList>
            <consortium name="The Broad Institute Genomics Platform"/>
            <consortium name="The Broad Institute Genome Sequencing Center for Infectious Disease"/>
            <person name="Wu L."/>
            <person name="Ma J."/>
        </authorList>
    </citation>
    <scope>NUCLEOTIDE SEQUENCE [LARGE SCALE GENOMIC DNA]</scope>
    <source>
        <strain evidence="5">NBRC 105830</strain>
    </source>
</reference>
<dbReference type="InterPro" id="IPR036291">
    <property type="entry name" value="NAD(P)-bd_dom_sf"/>
</dbReference>
<protein>
    <recommendedName>
        <fullName evidence="3">Gfo/Idh/MocA-like oxidoreductase N-terminal domain-containing protein</fullName>
    </recommendedName>
</protein>
<evidence type="ECO:0000256" key="1">
    <source>
        <dbReference type="ARBA" id="ARBA00010928"/>
    </source>
</evidence>
<dbReference type="Gene3D" id="3.30.360.10">
    <property type="entry name" value="Dihydrodipicolinate Reductase, domain 2"/>
    <property type="match status" value="1"/>
</dbReference>
<dbReference type="InterPro" id="IPR051317">
    <property type="entry name" value="Gfo/Idh/MocA_oxidoreduct"/>
</dbReference>
<evidence type="ECO:0000256" key="2">
    <source>
        <dbReference type="ARBA" id="ARBA00023002"/>
    </source>
</evidence>
<evidence type="ECO:0000259" key="3">
    <source>
        <dbReference type="Pfam" id="PF01408"/>
    </source>
</evidence>
<dbReference type="PANTHER" id="PTHR43708:SF5">
    <property type="entry name" value="CONSERVED EXPRESSED OXIDOREDUCTASE (EUROFUNG)-RELATED"/>
    <property type="match status" value="1"/>
</dbReference>
<comment type="caution">
    <text evidence="4">The sequence shown here is derived from an EMBL/GenBank/DDBJ whole genome shotgun (WGS) entry which is preliminary data.</text>
</comment>
<dbReference type="PANTHER" id="PTHR43708">
    <property type="entry name" value="CONSERVED EXPRESSED OXIDOREDUCTASE (EUROFUNG)"/>
    <property type="match status" value="1"/>
</dbReference>
<dbReference type="SUPFAM" id="SSF51735">
    <property type="entry name" value="NAD(P)-binding Rossmann-fold domains"/>
    <property type="match status" value="1"/>
</dbReference>
<keyword evidence="2" id="KW-0560">Oxidoreductase</keyword>
<gene>
    <name evidence="4" type="ORF">GCM10025862_22250</name>
</gene>
<dbReference type="Gene3D" id="3.40.50.720">
    <property type="entry name" value="NAD(P)-binding Rossmann-like Domain"/>
    <property type="match status" value="1"/>
</dbReference>
<proteinExistence type="inferred from homology"/>
<keyword evidence="5" id="KW-1185">Reference proteome</keyword>
<dbReference type="RefSeq" id="WP_284284559.1">
    <property type="nucleotide sequence ID" value="NZ_BSUJ01000001.1"/>
</dbReference>
<name>A0ABQ6HR89_9MICO</name>
<dbReference type="EMBL" id="BSUJ01000001">
    <property type="protein sequence ID" value="GMA20204.1"/>
    <property type="molecule type" value="Genomic_DNA"/>
</dbReference>
<accession>A0ABQ6HR89</accession>
<sequence>MTHYPLDDSHPIRVGVVGFGTSGAVFHAPVLAASPDYVLDSVVTRDPARRAALAERYPGTVAVDSIDDLLARDLDLVVVGSPVALHAEHARAALEAGVAVVVDKPFTVHAADAAELIATAERHGAPLTVFQNRRFDDDFLTVQREIASGRLGRVRSVESRFEVDKPTITKAWKAAATPDEGGECSTTSGRTCSTR</sequence>